<evidence type="ECO:0000313" key="2">
    <source>
        <dbReference type="Proteomes" id="UP000078340"/>
    </source>
</evidence>
<name>A0A179HX02_PURLI</name>
<comment type="caution">
    <text evidence="1">The sequence shown here is derived from an EMBL/GenBank/DDBJ whole genome shotgun (WGS) entry which is preliminary data.</text>
</comment>
<dbReference type="AlphaFoldDB" id="A0A179HX02"/>
<evidence type="ECO:0000313" key="1">
    <source>
        <dbReference type="EMBL" id="OAQ95045.1"/>
    </source>
</evidence>
<dbReference type="Proteomes" id="UP000078340">
    <property type="component" value="Unassembled WGS sequence"/>
</dbReference>
<dbReference type="EMBL" id="LSBI01000001">
    <property type="protein sequence ID" value="OAQ95045.1"/>
    <property type="molecule type" value="Genomic_DNA"/>
</dbReference>
<sequence length="69" mass="7688">MLCNSNRQSWRDSTFDCIVQPLGPWTLTPKTPRQAWAQTGLGLRKAFVAADPVTSTTRAAKRHAAYLDL</sequence>
<reference evidence="1 2" key="1">
    <citation type="submission" date="2016-02" db="EMBL/GenBank/DDBJ databases">
        <title>Biosynthesis of antibiotic leucinostatins and their inhibition on Phytophthora in bio-control Purpureocillium lilacinum.</title>
        <authorList>
            <person name="Wang G."/>
            <person name="Liu Z."/>
            <person name="Lin R."/>
            <person name="Li E."/>
            <person name="Mao Z."/>
            <person name="Ling J."/>
            <person name="Yin W."/>
            <person name="Xie B."/>
        </authorList>
    </citation>
    <scope>NUCLEOTIDE SEQUENCE [LARGE SCALE GENOMIC DNA]</scope>
    <source>
        <strain evidence="1">PLFJ-1</strain>
    </source>
</reference>
<organism evidence="1 2">
    <name type="scientific">Purpureocillium lilacinum</name>
    <name type="common">Paecilomyces lilacinus</name>
    <dbReference type="NCBI Taxonomy" id="33203"/>
    <lineage>
        <taxon>Eukaryota</taxon>
        <taxon>Fungi</taxon>
        <taxon>Dikarya</taxon>
        <taxon>Ascomycota</taxon>
        <taxon>Pezizomycotina</taxon>
        <taxon>Sordariomycetes</taxon>
        <taxon>Hypocreomycetidae</taxon>
        <taxon>Hypocreales</taxon>
        <taxon>Ophiocordycipitaceae</taxon>
        <taxon>Purpureocillium</taxon>
    </lineage>
</organism>
<protein>
    <submittedName>
        <fullName evidence="1">Uncharacterized protein</fullName>
    </submittedName>
</protein>
<accession>A0A179HX02</accession>
<proteinExistence type="predicted"/>
<gene>
    <name evidence="1" type="ORF">VFPFJ_01154</name>
</gene>